<evidence type="ECO:0000313" key="2">
    <source>
        <dbReference type="EMBL" id="TNN88066.1"/>
    </source>
</evidence>
<organism evidence="2 3">
    <name type="scientific">Liparis tanakae</name>
    <name type="common">Tanaka's snailfish</name>
    <dbReference type="NCBI Taxonomy" id="230148"/>
    <lineage>
        <taxon>Eukaryota</taxon>
        <taxon>Metazoa</taxon>
        <taxon>Chordata</taxon>
        <taxon>Craniata</taxon>
        <taxon>Vertebrata</taxon>
        <taxon>Euteleostomi</taxon>
        <taxon>Actinopterygii</taxon>
        <taxon>Neopterygii</taxon>
        <taxon>Teleostei</taxon>
        <taxon>Neoteleostei</taxon>
        <taxon>Acanthomorphata</taxon>
        <taxon>Eupercaria</taxon>
        <taxon>Perciformes</taxon>
        <taxon>Cottioidei</taxon>
        <taxon>Cottales</taxon>
        <taxon>Liparidae</taxon>
        <taxon>Liparis</taxon>
    </lineage>
</organism>
<evidence type="ECO:0000313" key="3">
    <source>
        <dbReference type="Proteomes" id="UP000314294"/>
    </source>
</evidence>
<proteinExistence type="predicted"/>
<accession>A0A4Z2JCW7</accession>
<dbReference type="Proteomes" id="UP000314294">
    <property type="component" value="Unassembled WGS sequence"/>
</dbReference>
<dbReference type="EMBL" id="SRLO01000007">
    <property type="protein sequence ID" value="TNN88066.1"/>
    <property type="molecule type" value="Genomic_DNA"/>
</dbReference>
<gene>
    <name evidence="2" type="ORF">EYF80_001647</name>
</gene>
<protein>
    <submittedName>
        <fullName evidence="2">Uncharacterized protein</fullName>
    </submittedName>
</protein>
<evidence type="ECO:0000256" key="1">
    <source>
        <dbReference type="SAM" id="MobiDB-lite"/>
    </source>
</evidence>
<sequence>MVKRGARGTPPPRCWGRRGQPHRQPPPGQREELERGAHFQGEDRSQGKEKLTLQARTLSPAADWQPRAIEARRPSVIQEPGRVYKHQHIADR</sequence>
<feature type="compositionally biased region" description="Basic and acidic residues" evidence="1">
    <location>
        <begin position="29"/>
        <end position="51"/>
    </location>
</feature>
<comment type="caution">
    <text evidence="2">The sequence shown here is derived from an EMBL/GenBank/DDBJ whole genome shotgun (WGS) entry which is preliminary data.</text>
</comment>
<dbReference type="AlphaFoldDB" id="A0A4Z2JCW7"/>
<name>A0A4Z2JCW7_9TELE</name>
<feature type="region of interest" description="Disordered" evidence="1">
    <location>
        <begin position="1"/>
        <end position="59"/>
    </location>
</feature>
<reference evidence="2 3" key="1">
    <citation type="submission" date="2019-03" db="EMBL/GenBank/DDBJ databases">
        <title>First draft genome of Liparis tanakae, snailfish: a comprehensive survey of snailfish specific genes.</title>
        <authorList>
            <person name="Kim W."/>
            <person name="Song I."/>
            <person name="Jeong J.-H."/>
            <person name="Kim D."/>
            <person name="Kim S."/>
            <person name="Ryu S."/>
            <person name="Song J.Y."/>
            <person name="Lee S.K."/>
        </authorList>
    </citation>
    <scope>NUCLEOTIDE SEQUENCE [LARGE SCALE GENOMIC DNA]</scope>
    <source>
        <tissue evidence="2">Muscle</tissue>
    </source>
</reference>
<keyword evidence="3" id="KW-1185">Reference proteome</keyword>